<evidence type="ECO:0000256" key="3">
    <source>
        <dbReference type="ARBA" id="ARBA00022679"/>
    </source>
</evidence>
<feature type="domain" description="Glycosyltransferase 2-like" evidence="4">
    <location>
        <begin position="6"/>
        <end position="168"/>
    </location>
</feature>
<reference evidence="6" key="1">
    <citation type="submission" date="2020-05" db="EMBL/GenBank/DDBJ databases">
        <authorList>
            <person name="Chiriac C."/>
            <person name="Salcher M."/>
            <person name="Ghai R."/>
            <person name="Kavagutti S V."/>
        </authorList>
    </citation>
    <scope>NUCLEOTIDE SEQUENCE</scope>
</reference>
<dbReference type="CDD" id="cd06442">
    <property type="entry name" value="DPM1_like"/>
    <property type="match status" value="1"/>
</dbReference>
<dbReference type="GO" id="GO:0004582">
    <property type="term" value="F:dolichyl-phosphate beta-D-mannosyltransferase activity"/>
    <property type="evidence" value="ECO:0007669"/>
    <property type="project" value="InterPro"/>
</dbReference>
<organism evidence="6">
    <name type="scientific">freshwater metagenome</name>
    <dbReference type="NCBI Taxonomy" id="449393"/>
    <lineage>
        <taxon>unclassified sequences</taxon>
        <taxon>metagenomes</taxon>
        <taxon>ecological metagenomes</taxon>
    </lineage>
</organism>
<dbReference type="GO" id="GO:0009247">
    <property type="term" value="P:glycolipid biosynthetic process"/>
    <property type="evidence" value="ECO:0007669"/>
    <property type="project" value="TreeGrafter"/>
</dbReference>
<protein>
    <submittedName>
        <fullName evidence="6">Unannotated protein</fullName>
    </submittedName>
</protein>
<keyword evidence="3" id="KW-0808">Transferase</keyword>
<dbReference type="Gene3D" id="3.90.550.10">
    <property type="entry name" value="Spore Coat Polysaccharide Biosynthesis Protein SpsA, Chain A"/>
    <property type="match status" value="1"/>
</dbReference>
<dbReference type="InterPro" id="IPR029044">
    <property type="entry name" value="Nucleotide-diphossugar_trans"/>
</dbReference>
<gene>
    <name evidence="5" type="ORF">UFOPK3974_00502</name>
    <name evidence="6" type="ORF">UFOPK4071_00737</name>
</gene>
<evidence type="ECO:0000259" key="4">
    <source>
        <dbReference type="Pfam" id="PF00535"/>
    </source>
</evidence>
<sequence>MSRVLLITPTYQEAQNIEEFLKRARVGLPEADILVVDDNSPDGTADLADAAAISLGQIEVLRRPGKAGLGNAYRAGFAIGLARGYEVLVQIDADLSHDPAVLPQLIAALDAGADLAIGSRYVPGGSIPNWPARRRALSKYGNAYTGFMLRTGVADATAGFRAYKAEVLRLIDYSATRSKGYGFQIETAYRVAKTGSKIVEVPITFTDRVRGHSKMSLAVMVEEMIMVSWWGIRDRVLGRNYNSQE</sequence>
<proteinExistence type="inferred from homology"/>
<dbReference type="AlphaFoldDB" id="A0A6J7Q2X7"/>
<keyword evidence="2" id="KW-0328">Glycosyltransferase</keyword>
<evidence type="ECO:0000256" key="2">
    <source>
        <dbReference type="ARBA" id="ARBA00022676"/>
    </source>
</evidence>
<dbReference type="InterPro" id="IPR039528">
    <property type="entry name" value="DPM1-like"/>
</dbReference>
<evidence type="ECO:0000313" key="5">
    <source>
        <dbReference type="EMBL" id="CAB4983569.1"/>
    </source>
</evidence>
<dbReference type="EMBL" id="CAFBPF010000078">
    <property type="protein sequence ID" value="CAB5011361.1"/>
    <property type="molecule type" value="Genomic_DNA"/>
</dbReference>
<comment type="similarity">
    <text evidence="1">Belongs to the glycosyltransferase 2 family.</text>
</comment>
<dbReference type="InterPro" id="IPR001173">
    <property type="entry name" value="Glyco_trans_2-like"/>
</dbReference>
<evidence type="ECO:0000256" key="1">
    <source>
        <dbReference type="ARBA" id="ARBA00006739"/>
    </source>
</evidence>
<accession>A0A6J7Q2X7</accession>
<dbReference type="SUPFAM" id="SSF53448">
    <property type="entry name" value="Nucleotide-diphospho-sugar transferases"/>
    <property type="match status" value="1"/>
</dbReference>
<dbReference type="Pfam" id="PF00535">
    <property type="entry name" value="Glycos_transf_2"/>
    <property type="match status" value="1"/>
</dbReference>
<dbReference type="FunFam" id="3.90.550.10:FF:000122">
    <property type="entry name" value="Dolichol-phosphate mannosyltransferase subunit 1"/>
    <property type="match status" value="1"/>
</dbReference>
<evidence type="ECO:0000313" key="6">
    <source>
        <dbReference type="EMBL" id="CAB5011361.1"/>
    </source>
</evidence>
<dbReference type="PANTHER" id="PTHR43398">
    <property type="entry name" value="DOLICHOL-PHOSPHATE MANNOSYLTRANSFERASE SUBUNIT 1"/>
    <property type="match status" value="1"/>
</dbReference>
<name>A0A6J7Q2X7_9ZZZZ</name>
<dbReference type="PANTHER" id="PTHR43398:SF1">
    <property type="entry name" value="DOLICHOL-PHOSPHATE MANNOSYLTRANSFERASE SUBUNIT 1"/>
    <property type="match status" value="1"/>
</dbReference>
<dbReference type="GO" id="GO:0016020">
    <property type="term" value="C:membrane"/>
    <property type="evidence" value="ECO:0007669"/>
    <property type="project" value="GOC"/>
</dbReference>
<dbReference type="EMBL" id="CAFBOR010000049">
    <property type="protein sequence ID" value="CAB4983569.1"/>
    <property type="molecule type" value="Genomic_DNA"/>
</dbReference>